<accession>A0A1H4QQZ5</accession>
<name>A0A1H4QQZ5_9MICC</name>
<protein>
    <submittedName>
        <fullName evidence="2">Uncharacterized membrane protein HdeD, DUF308 family</fullName>
    </submittedName>
</protein>
<keyword evidence="1" id="KW-0472">Membrane</keyword>
<evidence type="ECO:0000313" key="2">
    <source>
        <dbReference type="EMBL" id="SEC21962.1"/>
    </source>
</evidence>
<dbReference type="InterPro" id="IPR005325">
    <property type="entry name" value="DUF308_memb"/>
</dbReference>
<reference evidence="2 3" key="1">
    <citation type="submission" date="2016-10" db="EMBL/GenBank/DDBJ databases">
        <authorList>
            <person name="de Groot N.N."/>
        </authorList>
    </citation>
    <scope>NUCLEOTIDE SEQUENCE [LARGE SCALE GENOMIC DNA]</scope>
    <source>
        <strain evidence="2 3">DSM 10495</strain>
    </source>
</reference>
<dbReference type="RefSeq" id="WP_066212975.1">
    <property type="nucleotide sequence ID" value="NZ_FNSN01000003.1"/>
</dbReference>
<sequence length="194" mass="19875">MSEFAGGRAAAEGFRAFSRALIGLGLLSIVLGLVIWFWPGASLLVLAVFFAINVFATGVARLMTLGRIPSGQTSARVLSGILGVLTVLAGVLLIFRPGESLVVVAVLLAAGWILEGIALLWAGASSAPGSKALPIIMGVLFILAGLGVALFPLSSLVFLAVWAGVSLVILGIGQLVYGIRLNKAAKEAVATPRV</sequence>
<gene>
    <name evidence="2" type="ORF">SAMN04489745_2358</name>
</gene>
<evidence type="ECO:0000256" key="1">
    <source>
        <dbReference type="SAM" id="Phobius"/>
    </source>
</evidence>
<keyword evidence="1" id="KW-0812">Transmembrane</keyword>
<feature type="transmembrane region" description="Helical" evidence="1">
    <location>
        <begin position="20"/>
        <end position="38"/>
    </location>
</feature>
<feature type="transmembrane region" description="Helical" evidence="1">
    <location>
        <begin position="75"/>
        <end position="95"/>
    </location>
</feature>
<dbReference type="InterPro" id="IPR052712">
    <property type="entry name" value="Acid_resist_chaperone_HdeD"/>
</dbReference>
<feature type="transmembrane region" description="Helical" evidence="1">
    <location>
        <begin position="133"/>
        <end position="151"/>
    </location>
</feature>
<dbReference type="GO" id="GO:0005886">
    <property type="term" value="C:plasma membrane"/>
    <property type="evidence" value="ECO:0007669"/>
    <property type="project" value="TreeGrafter"/>
</dbReference>
<keyword evidence="3" id="KW-1185">Reference proteome</keyword>
<dbReference type="Proteomes" id="UP000182652">
    <property type="component" value="Unassembled WGS sequence"/>
</dbReference>
<evidence type="ECO:0000313" key="3">
    <source>
        <dbReference type="Proteomes" id="UP000182652"/>
    </source>
</evidence>
<feature type="transmembrane region" description="Helical" evidence="1">
    <location>
        <begin position="44"/>
        <end position="63"/>
    </location>
</feature>
<dbReference type="AlphaFoldDB" id="A0A1H4QQZ5"/>
<dbReference type="PANTHER" id="PTHR34989">
    <property type="entry name" value="PROTEIN HDED"/>
    <property type="match status" value="1"/>
</dbReference>
<feature type="transmembrane region" description="Helical" evidence="1">
    <location>
        <begin position="157"/>
        <end position="177"/>
    </location>
</feature>
<dbReference type="EMBL" id="FNSN01000003">
    <property type="protein sequence ID" value="SEC21962.1"/>
    <property type="molecule type" value="Genomic_DNA"/>
</dbReference>
<dbReference type="PANTHER" id="PTHR34989:SF1">
    <property type="entry name" value="PROTEIN HDED"/>
    <property type="match status" value="1"/>
</dbReference>
<dbReference type="STRING" id="156980.SAMN04489745_2358"/>
<dbReference type="Pfam" id="PF03729">
    <property type="entry name" value="DUF308"/>
    <property type="match status" value="2"/>
</dbReference>
<organism evidence="2 3">
    <name type="scientific">Arthrobacter woluwensis</name>
    <dbReference type="NCBI Taxonomy" id="156980"/>
    <lineage>
        <taxon>Bacteria</taxon>
        <taxon>Bacillati</taxon>
        <taxon>Actinomycetota</taxon>
        <taxon>Actinomycetes</taxon>
        <taxon>Micrococcales</taxon>
        <taxon>Micrococcaceae</taxon>
        <taxon>Arthrobacter</taxon>
    </lineage>
</organism>
<proteinExistence type="predicted"/>
<keyword evidence="1" id="KW-1133">Transmembrane helix</keyword>
<feature type="transmembrane region" description="Helical" evidence="1">
    <location>
        <begin position="101"/>
        <end position="121"/>
    </location>
</feature>